<feature type="domain" description="Protein kinase" evidence="1">
    <location>
        <begin position="1"/>
        <end position="276"/>
    </location>
</feature>
<dbReference type="InterPro" id="IPR001245">
    <property type="entry name" value="Ser-Thr/Tyr_kinase_cat_dom"/>
</dbReference>
<dbReference type="PROSITE" id="PS50011">
    <property type="entry name" value="PROTEIN_KINASE_DOM"/>
    <property type="match status" value="1"/>
</dbReference>
<comment type="caution">
    <text evidence="2">The sequence shown here is derived from an EMBL/GenBank/DDBJ whole genome shotgun (WGS) entry which is preliminary data.</text>
</comment>
<dbReference type="Proteomes" id="UP000018888">
    <property type="component" value="Unassembled WGS sequence"/>
</dbReference>
<dbReference type="VEuPathDB" id="FungiDB:RhiirFUN_009661"/>
<gene>
    <name evidence="2" type="ORF">GLOIN_2v1540455</name>
</gene>
<evidence type="ECO:0000313" key="3">
    <source>
        <dbReference type="Proteomes" id="UP000018888"/>
    </source>
</evidence>
<dbReference type="Gene3D" id="1.10.510.10">
    <property type="entry name" value="Transferase(Phosphotransferase) domain 1"/>
    <property type="match status" value="1"/>
</dbReference>
<dbReference type="SUPFAM" id="SSF56112">
    <property type="entry name" value="Protein kinase-like (PK-like)"/>
    <property type="match status" value="1"/>
</dbReference>
<sequence>MIDSGGFAKVYSAIWRGGRIEKWDQEFNNWKRSGSFQVALKVLNDSNNLSEDFLNELKFLKKFPTSYYSTYVVECFGITQEPSTLNYALVLKLKEGSLRSYLDKKYKVLTLKDKLDIISKICMGLDCVHNHNIIHRDLHLGNILYTDTDKKKLNISISDFGFCKPAFETSNLKEKNKLFGVMPYMAPEVWNGKGYTKKSDIYSFGIIINEIISGCRPYHNIPHDYRLAIEICRGLRPEIRSEIPEALKILINKCLDAIPENRPNTYQIYTMLQDFMYTKNDRGSYNFKKHTEQYEELKESSHIATIIITKDSPSGTREDVPQIKYKSKLLDFDFPKLPASINSDSFIIKSDVDSNFLTVPKGHSTCSDCIIENINIMY</sequence>
<proteinExistence type="predicted"/>
<dbReference type="GO" id="GO:0005524">
    <property type="term" value="F:ATP binding"/>
    <property type="evidence" value="ECO:0007669"/>
    <property type="project" value="InterPro"/>
</dbReference>
<dbReference type="PANTHER" id="PTHR44329">
    <property type="entry name" value="SERINE/THREONINE-PROTEIN KINASE TNNI3K-RELATED"/>
    <property type="match status" value="1"/>
</dbReference>
<name>A0A2P4QKX1_RHIID</name>
<dbReference type="GO" id="GO:0004674">
    <property type="term" value="F:protein serine/threonine kinase activity"/>
    <property type="evidence" value="ECO:0007669"/>
    <property type="project" value="TreeGrafter"/>
</dbReference>
<protein>
    <submittedName>
        <fullName evidence="2">Kinase-like domain-containing protein</fullName>
    </submittedName>
</protein>
<organism evidence="2 3">
    <name type="scientific">Rhizophagus irregularis (strain DAOM 181602 / DAOM 197198 / MUCL 43194)</name>
    <name type="common">Arbuscular mycorrhizal fungus</name>
    <name type="synonym">Glomus intraradices</name>
    <dbReference type="NCBI Taxonomy" id="747089"/>
    <lineage>
        <taxon>Eukaryota</taxon>
        <taxon>Fungi</taxon>
        <taxon>Fungi incertae sedis</taxon>
        <taxon>Mucoromycota</taxon>
        <taxon>Glomeromycotina</taxon>
        <taxon>Glomeromycetes</taxon>
        <taxon>Glomerales</taxon>
        <taxon>Glomeraceae</taxon>
        <taxon>Rhizophagus</taxon>
    </lineage>
</organism>
<keyword evidence="3" id="KW-1185">Reference proteome</keyword>
<accession>A0A2P4QKX1</accession>
<dbReference type="EMBL" id="AUPC02000034">
    <property type="protein sequence ID" value="POG78248.1"/>
    <property type="molecule type" value="Genomic_DNA"/>
</dbReference>
<reference evidence="2 3" key="1">
    <citation type="journal article" date="2013" name="Proc. Natl. Acad. Sci. U.S.A.">
        <title>Genome of an arbuscular mycorrhizal fungus provides insight into the oldest plant symbiosis.</title>
        <authorList>
            <person name="Tisserant E."/>
            <person name="Malbreil M."/>
            <person name="Kuo A."/>
            <person name="Kohler A."/>
            <person name="Symeonidi A."/>
            <person name="Balestrini R."/>
            <person name="Charron P."/>
            <person name="Duensing N."/>
            <person name="Frei Dit Frey N."/>
            <person name="Gianinazzi-Pearson V."/>
            <person name="Gilbert L.B."/>
            <person name="Handa Y."/>
            <person name="Herr J.R."/>
            <person name="Hijri M."/>
            <person name="Koul R."/>
            <person name="Kawaguchi M."/>
            <person name="Krajinski F."/>
            <person name="Lammers P.J."/>
            <person name="Masclaux F.G."/>
            <person name="Murat C."/>
            <person name="Morin E."/>
            <person name="Ndikumana S."/>
            <person name="Pagni M."/>
            <person name="Petitpierre D."/>
            <person name="Requena N."/>
            <person name="Rosikiewicz P."/>
            <person name="Riley R."/>
            <person name="Saito K."/>
            <person name="San Clemente H."/>
            <person name="Shapiro H."/>
            <person name="van Tuinen D."/>
            <person name="Becard G."/>
            <person name="Bonfante P."/>
            <person name="Paszkowski U."/>
            <person name="Shachar-Hill Y.Y."/>
            <person name="Tuskan G.A."/>
            <person name="Young P.W."/>
            <person name="Sanders I.R."/>
            <person name="Henrissat B."/>
            <person name="Rensing S.A."/>
            <person name="Grigoriev I.V."/>
            <person name="Corradi N."/>
            <person name="Roux C."/>
            <person name="Martin F."/>
        </authorList>
    </citation>
    <scope>NUCLEOTIDE SEQUENCE [LARGE SCALE GENOMIC DNA]</scope>
    <source>
        <strain evidence="2 3">DAOM 197198</strain>
    </source>
</reference>
<dbReference type="InterPro" id="IPR011009">
    <property type="entry name" value="Kinase-like_dom_sf"/>
</dbReference>
<dbReference type="InterPro" id="IPR000719">
    <property type="entry name" value="Prot_kinase_dom"/>
</dbReference>
<dbReference type="AlphaFoldDB" id="A0A2P4QKX1"/>
<dbReference type="InterPro" id="IPR051681">
    <property type="entry name" value="Ser/Thr_Kinases-Pseudokinases"/>
</dbReference>
<reference evidence="2 3" key="2">
    <citation type="journal article" date="2018" name="New Phytol.">
        <title>High intraspecific genome diversity in the model arbuscular mycorrhizal symbiont Rhizophagus irregularis.</title>
        <authorList>
            <person name="Chen E.C.H."/>
            <person name="Morin E."/>
            <person name="Beaudet D."/>
            <person name="Noel J."/>
            <person name="Yildirir G."/>
            <person name="Ndikumana S."/>
            <person name="Charron P."/>
            <person name="St-Onge C."/>
            <person name="Giorgi J."/>
            <person name="Kruger M."/>
            <person name="Marton T."/>
            <person name="Ropars J."/>
            <person name="Grigoriev I.V."/>
            <person name="Hainaut M."/>
            <person name="Henrissat B."/>
            <person name="Roux C."/>
            <person name="Martin F."/>
            <person name="Corradi N."/>
        </authorList>
    </citation>
    <scope>NUCLEOTIDE SEQUENCE [LARGE SCALE GENOMIC DNA]</scope>
    <source>
        <strain evidence="2 3">DAOM 197198</strain>
    </source>
</reference>
<evidence type="ECO:0000259" key="1">
    <source>
        <dbReference type="PROSITE" id="PS50011"/>
    </source>
</evidence>
<evidence type="ECO:0000313" key="2">
    <source>
        <dbReference type="EMBL" id="POG78248.1"/>
    </source>
</evidence>
<dbReference type="Pfam" id="PF07714">
    <property type="entry name" value="PK_Tyr_Ser-Thr"/>
    <property type="match status" value="1"/>
</dbReference>